<dbReference type="Pfam" id="PF00300">
    <property type="entry name" value="His_Phos_1"/>
    <property type="match status" value="1"/>
</dbReference>
<dbReference type="AlphaFoldDB" id="A0A1W2DPI9"/>
<dbReference type="InterPro" id="IPR013078">
    <property type="entry name" value="His_Pase_superF_clade-1"/>
</dbReference>
<dbReference type="SMART" id="SM00855">
    <property type="entry name" value="PGAM"/>
    <property type="match status" value="1"/>
</dbReference>
<dbReference type="RefSeq" id="WP_084353922.1">
    <property type="nucleotide sequence ID" value="NZ_FWYD01000016.1"/>
</dbReference>
<dbReference type="SUPFAM" id="SSF53254">
    <property type="entry name" value="Phosphoglycerate mutase-like"/>
    <property type="match status" value="1"/>
</dbReference>
<dbReference type="CDD" id="cd07067">
    <property type="entry name" value="HP_PGM_like"/>
    <property type="match status" value="1"/>
</dbReference>
<protein>
    <submittedName>
        <fullName evidence="1">Alpha-ribazole phosphatase</fullName>
    </submittedName>
</protein>
<dbReference type="EMBL" id="FWYD01000016">
    <property type="protein sequence ID" value="SMC99374.1"/>
    <property type="molecule type" value="Genomic_DNA"/>
</dbReference>
<dbReference type="Proteomes" id="UP000192330">
    <property type="component" value="Unassembled WGS sequence"/>
</dbReference>
<dbReference type="Gene3D" id="3.40.50.1240">
    <property type="entry name" value="Phosphoglycerate mutase-like"/>
    <property type="match status" value="1"/>
</dbReference>
<evidence type="ECO:0000313" key="1">
    <source>
        <dbReference type="EMBL" id="SMC99374.1"/>
    </source>
</evidence>
<accession>A0A1W2DPI9</accession>
<proteinExistence type="predicted"/>
<sequence length="198" mass="20718">MAGKNAPLASLILIRHAPIAEQGRLFGRTDAPARLDASDILGLRRRLGGVAQVISSPARRCRQTAAAIWTDGRDIPADARLWEQSFGDHEGLAYAELPDLGPLGGADLAAYAPPKGESFNAVCARAWPALQELAERAHAIDGPIALVVHAGIVRAAIAQVIEVPSAALAFEVAPLSLSRFRVGPAGLVAISSVNETAR</sequence>
<reference evidence="1 2" key="1">
    <citation type="submission" date="2017-04" db="EMBL/GenBank/DDBJ databases">
        <authorList>
            <person name="Afonso C.L."/>
            <person name="Miller P.J."/>
            <person name="Scott M.A."/>
            <person name="Spackman E."/>
            <person name="Goraichik I."/>
            <person name="Dimitrov K.M."/>
            <person name="Suarez D.L."/>
            <person name="Swayne D.E."/>
        </authorList>
    </citation>
    <scope>NUCLEOTIDE SEQUENCE [LARGE SCALE GENOMIC DNA]</scope>
    <source>
        <strain evidence="1 2">CGMCC 1.12644</strain>
    </source>
</reference>
<keyword evidence="2" id="KW-1185">Reference proteome</keyword>
<organism evidence="1 2">
    <name type="scientific">Primorskyibacter flagellatus</name>
    <dbReference type="NCBI Taxonomy" id="1387277"/>
    <lineage>
        <taxon>Bacteria</taxon>
        <taxon>Pseudomonadati</taxon>
        <taxon>Pseudomonadota</taxon>
        <taxon>Alphaproteobacteria</taxon>
        <taxon>Rhodobacterales</taxon>
        <taxon>Roseobacteraceae</taxon>
        <taxon>Primorskyibacter</taxon>
    </lineage>
</organism>
<evidence type="ECO:0000313" key="2">
    <source>
        <dbReference type="Proteomes" id="UP000192330"/>
    </source>
</evidence>
<dbReference type="STRING" id="1387277.SAMN06295998_11685"/>
<dbReference type="InterPro" id="IPR029033">
    <property type="entry name" value="His_PPase_superfam"/>
</dbReference>
<gene>
    <name evidence="1" type="ORF">SAMN06295998_11685</name>
</gene>
<name>A0A1W2DPI9_9RHOB</name>
<dbReference type="OrthoDB" id="8347407at2"/>